<dbReference type="PANTHER" id="PTHR47657:SF7">
    <property type="entry name" value="STEROL REGULATORY ELEMENT-BINDING PROTEIN ECM22"/>
    <property type="match status" value="1"/>
</dbReference>
<accession>A0A4Z1EN48</accession>
<dbReference type="OrthoDB" id="5229455at2759"/>
<name>A0A4Z1EN48_9HELO</name>
<dbReference type="GO" id="GO:0000981">
    <property type="term" value="F:DNA-binding transcription factor activity, RNA polymerase II-specific"/>
    <property type="evidence" value="ECO:0007669"/>
    <property type="project" value="TreeGrafter"/>
</dbReference>
<dbReference type="EMBL" id="PQXH01000093">
    <property type="protein sequence ID" value="TGO12198.1"/>
    <property type="molecule type" value="Genomic_DNA"/>
</dbReference>
<proteinExistence type="predicted"/>
<evidence type="ECO:0008006" key="3">
    <source>
        <dbReference type="Google" id="ProtNLM"/>
    </source>
</evidence>
<evidence type="ECO:0000313" key="1">
    <source>
        <dbReference type="EMBL" id="TGO12198.1"/>
    </source>
</evidence>
<dbReference type="Proteomes" id="UP000297777">
    <property type="component" value="Unassembled WGS sequence"/>
</dbReference>
<evidence type="ECO:0000313" key="2">
    <source>
        <dbReference type="Proteomes" id="UP000297777"/>
    </source>
</evidence>
<reference evidence="1 2" key="1">
    <citation type="submission" date="2017-12" db="EMBL/GenBank/DDBJ databases">
        <title>Comparative genomics of Botrytis spp.</title>
        <authorList>
            <person name="Valero-Jimenez C.A."/>
            <person name="Tapia P."/>
            <person name="Veloso J."/>
            <person name="Silva-Moreno E."/>
            <person name="Staats M."/>
            <person name="Valdes J.H."/>
            <person name="Van Kan J.A.L."/>
        </authorList>
    </citation>
    <scope>NUCLEOTIDE SEQUENCE [LARGE SCALE GENOMIC DNA]</scope>
    <source>
        <strain evidence="1 2">Bt9001</strain>
    </source>
</reference>
<gene>
    <name evidence="1" type="ORF">BTUL_0093g00470</name>
</gene>
<protein>
    <recommendedName>
        <fullName evidence="3">Transcription factor domain-containing protein</fullName>
    </recommendedName>
</protein>
<comment type="caution">
    <text evidence="1">The sequence shown here is derived from an EMBL/GenBank/DDBJ whole genome shotgun (WGS) entry which is preliminary data.</text>
</comment>
<dbReference type="InterPro" id="IPR052400">
    <property type="entry name" value="Zn2-C6_fungal_TF"/>
</dbReference>
<organism evidence="1 2">
    <name type="scientific">Botrytis tulipae</name>
    <dbReference type="NCBI Taxonomy" id="87230"/>
    <lineage>
        <taxon>Eukaryota</taxon>
        <taxon>Fungi</taxon>
        <taxon>Dikarya</taxon>
        <taxon>Ascomycota</taxon>
        <taxon>Pezizomycotina</taxon>
        <taxon>Leotiomycetes</taxon>
        <taxon>Helotiales</taxon>
        <taxon>Sclerotiniaceae</taxon>
        <taxon>Botrytis</taxon>
    </lineage>
</organism>
<dbReference type="AlphaFoldDB" id="A0A4Z1EN48"/>
<keyword evidence="2" id="KW-1185">Reference proteome</keyword>
<dbReference type="PANTHER" id="PTHR47657">
    <property type="entry name" value="STEROL REGULATORY ELEMENT-BINDING PROTEIN ECM22"/>
    <property type="match status" value="1"/>
</dbReference>
<sequence length="407" mass="45434">MDNCKNESSLILRDSSLGALSTTLVSSERKARKGHKKSRKGCLNCKKARIKLLLWSLFMIDFTNKSFSAKRTTQSVTIATTEGLVVNGRRFNQPALRFQIMESCTTHRYLVPFQLLAQSLTWSTFGFSITSFRKHTRIIPLGMTPSGLMRYQASHQTSLTSYKHDYLLRSMLALSASDLASGPTASTASCNLTCTAIHHRVKAIASLNVAISSGVNSFEEGNAMLATCFILLFQSTLISDGLVEYMIFIRGTIAVAMCMGNQQIKFIFHELWGNQDTNFMDSALQQTPLIDGELAKSACRSIESLLPLCKAQGELDMYGALLITARSLITSSRDDFRDLTRMSNDVGNAILDHLVALQLIMTPITRVERLQRDTRLVVGDKFNEGKIVKWLRHLHANVPDHMIKYYG</sequence>